<dbReference type="SUPFAM" id="SSF52058">
    <property type="entry name" value="L domain-like"/>
    <property type="match status" value="1"/>
</dbReference>
<feature type="chain" id="PRO_5036210593" description="Oplophorus-luciferin 2-monooxygenase non-catalytic subunit" evidence="4">
    <location>
        <begin position="20"/>
        <end position="302"/>
    </location>
</feature>
<feature type="signal peptide" evidence="4">
    <location>
        <begin position="1"/>
        <end position="19"/>
    </location>
</feature>
<keyword evidence="1" id="KW-0433">Leucine-rich repeat</keyword>
<dbReference type="EMBL" id="LR902225">
    <property type="protein sequence ID" value="CAD7250198.1"/>
    <property type="molecule type" value="Genomic_DNA"/>
</dbReference>
<gene>
    <name evidence="5" type="ORF">DSTB1V02_LOCUS9980</name>
</gene>
<dbReference type="Proteomes" id="UP000677054">
    <property type="component" value="Unassembled WGS sequence"/>
</dbReference>
<dbReference type="OrthoDB" id="676979at2759"/>
<dbReference type="InterPro" id="IPR032675">
    <property type="entry name" value="LRR_dom_sf"/>
</dbReference>
<proteinExistence type="predicted"/>
<dbReference type="AlphaFoldDB" id="A0A7R9FPM9"/>
<dbReference type="EMBL" id="CAJPEV010002708">
    <property type="protein sequence ID" value="CAG0897814.1"/>
    <property type="molecule type" value="Genomic_DNA"/>
</dbReference>
<sequence length="302" mass="33230">MEAIRRLGIVWCVVWAARAQNPCPRPEEIAPCVCIFDQSAVAVDVDCSDADTSDQIYTAFNDATWTFRNLRSFRMEYSPVRDLPPGVFGSQSFQQMEIVFTDISTVDPSALSPSADRLTSLTMSENLVSSFPFDLLPEMRVLTHLDLSWNALTFLPAIRSSSLEALYLYMNRIDRFDEGTWSLPNLKYFFIGSNQFSELPLGLVESMGQLVVFSAQFSLLGPLRNGSLAFTGGAIDEVNLAVNSISNLESGAISGLGINSDLVLSQNGIRELTEDSFRPILEVLSRGAGLLQLNGSVRFASL</sequence>
<evidence type="ECO:0008006" key="7">
    <source>
        <dbReference type="Google" id="ProtNLM"/>
    </source>
</evidence>
<evidence type="ECO:0000313" key="6">
    <source>
        <dbReference type="Proteomes" id="UP000677054"/>
    </source>
</evidence>
<name>A0A7R9FPM9_9CRUS</name>
<evidence type="ECO:0000256" key="4">
    <source>
        <dbReference type="SAM" id="SignalP"/>
    </source>
</evidence>
<reference evidence="5" key="1">
    <citation type="submission" date="2020-11" db="EMBL/GenBank/DDBJ databases">
        <authorList>
            <person name="Tran Van P."/>
        </authorList>
    </citation>
    <scope>NUCLEOTIDE SEQUENCE</scope>
</reference>
<keyword evidence="6" id="KW-1185">Reference proteome</keyword>
<evidence type="ECO:0000256" key="1">
    <source>
        <dbReference type="ARBA" id="ARBA00022614"/>
    </source>
</evidence>
<dbReference type="PANTHER" id="PTHR24373">
    <property type="entry name" value="SLIT RELATED LEUCINE-RICH REPEAT NEURONAL PROTEIN"/>
    <property type="match status" value="1"/>
</dbReference>
<dbReference type="InterPro" id="IPR050328">
    <property type="entry name" value="Dev_Immune_Receptor"/>
</dbReference>
<organism evidence="5">
    <name type="scientific">Darwinula stevensoni</name>
    <dbReference type="NCBI Taxonomy" id="69355"/>
    <lineage>
        <taxon>Eukaryota</taxon>
        <taxon>Metazoa</taxon>
        <taxon>Ecdysozoa</taxon>
        <taxon>Arthropoda</taxon>
        <taxon>Crustacea</taxon>
        <taxon>Oligostraca</taxon>
        <taxon>Ostracoda</taxon>
        <taxon>Podocopa</taxon>
        <taxon>Podocopida</taxon>
        <taxon>Darwinulocopina</taxon>
        <taxon>Darwinuloidea</taxon>
        <taxon>Darwinulidae</taxon>
        <taxon>Darwinula</taxon>
    </lineage>
</organism>
<evidence type="ECO:0000256" key="3">
    <source>
        <dbReference type="ARBA" id="ARBA00022737"/>
    </source>
</evidence>
<evidence type="ECO:0000313" key="5">
    <source>
        <dbReference type="EMBL" id="CAD7250198.1"/>
    </source>
</evidence>
<evidence type="ECO:0000256" key="2">
    <source>
        <dbReference type="ARBA" id="ARBA00022729"/>
    </source>
</evidence>
<dbReference type="InterPro" id="IPR003591">
    <property type="entry name" value="Leu-rich_rpt_typical-subtyp"/>
</dbReference>
<protein>
    <recommendedName>
        <fullName evidence="7">Oplophorus-luciferin 2-monooxygenase non-catalytic subunit</fullName>
    </recommendedName>
</protein>
<keyword evidence="3" id="KW-0677">Repeat</keyword>
<dbReference type="Gene3D" id="3.80.10.10">
    <property type="entry name" value="Ribonuclease Inhibitor"/>
    <property type="match status" value="1"/>
</dbReference>
<dbReference type="PANTHER" id="PTHR24373:SF275">
    <property type="entry name" value="TIR DOMAIN-CONTAINING PROTEIN"/>
    <property type="match status" value="1"/>
</dbReference>
<dbReference type="SMART" id="SM00369">
    <property type="entry name" value="LRR_TYP"/>
    <property type="match status" value="4"/>
</dbReference>
<accession>A0A7R9FPM9</accession>
<keyword evidence="2 4" id="KW-0732">Signal</keyword>